<proteinExistence type="predicted"/>
<dbReference type="EMBL" id="CAJNYV010005599">
    <property type="protein sequence ID" value="CAF3764765.1"/>
    <property type="molecule type" value="Genomic_DNA"/>
</dbReference>
<evidence type="ECO:0000259" key="2">
    <source>
        <dbReference type="PROSITE" id="PS51742"/>
    </source>
</evidence>
<sequence length="400" mass="46725">MTIIFYSSLFYLIYFLNKTIGLSYTDYDGKIECSVRIETDNGFETCFNNECSNYKDPWRIVDTYSDNQRCYLHYLKLSFSNYDQLIVFIELQTTNNNSLENFFAPDQDSQRCFLEIEIDHIYPFNSHYFLRQDILNKLGGIQGRIHILQLKIKHWYRSIRSVIQFVENDMIQRQPFQQIIISYPCNILQTRTQLILIKYLKYQEQSTCPTQIKIMSDKDKFNSNYEKIKFQENESIEIHKTENISVNKPNIIFDSFNQSFSETPASTDLRCYPLRLDPGVELISTIIALMEDVAIQSLFILTCVGTLSQCSLNSCQLTKKEYEIVSLSGTFDKESHNIMDSFADPQTGTLVGGRIRSVTVHTPCELMLAELLECIFFREFDSRTGEKELTKKIINFSIKV</sequence>
<dbReference type="Pfam" id="PF03479">
    <property type="entry name" value="PCC"/>
    <property type="match status" value="1"/>
</dbReference>
<gene>
    <name evidence="3" type="ORF">KIK155_LOCUS30476</name>
</gene>
<dbReference type="CDD" id="cd11378">
    <property type="entry name" value="DUF296"/>
    <property type="match status" value="1"/>
</dbReference>
<dbReference type="AlphaFoldDB" id="A0A818ZBJ3"/>
<feature type="domain" description="PPC" evidence="2">
    <location>
        <begin position="266"/>
        <end position="392"/>
    </location>
</feature>
<evidence type="ECO:0000313" key="3">
    <source>
        <dbReference type="EMBL" id="CAF3764765.1"/>
    </source>
</evidence>
<dbReference type="InterPro" id="IPR005175">
    <property type="entry name" value="PPC_dom"/>
</dbReference>
<feature type="signal peptide" evidence="1">
    <location>
        <begin position="1"/>
        <end position="21"/>
    </location>
</feature>
<feature type="chain" id="PRO_5032894437" description="PPC domain-containing protein" evidence="1">
    <location>
        <begin position="22"/>
        <end position="400"/>
    </location>
</feature>
<organism evidence="3 4">
    <name type="scientific">Rotaria socialis</name>
    <dbReference type="NCBI Taxonomy" id="392032"/>
    <lineage>
        <taxon>Eukaryota</taxon>
        <taxon>Metazoa</taxon>
        <taxon>Spiralia</taxon>
        <taxon>Gnathifera</taxon>
        <taxon>Rotifera</taxon>
        <taxon>Eurotatoria</taxon>
        <taxon>Bdelloidea</taxon>
        <taxon>Philodinida</taxon>
        <taxon>Philodinidae</taxon>
        <taxon>Rotaria</taxon>
    </lineage>
</organism>
<name>A0A818ZBJ3_9BILA</name>
<dbReference type="PANTHER" id="PTHR34988">
    <property type="entry name" value="PROTEIN, PUTATIVE-RELATED"/>
    <property type="match status" value="1"/>
</dbReference>
<accession>A0A818ZBJ3</accession>
<dbReference type="SUPFAM" id="SSF117856">
    <property type="entry name" value="AF0104/ALDC/Ptd012-like"/>
    <property type="match status" value="1"/>
</dbReference>
<protein>
    <recommendedName>
        <fullName evidence="2">PPC domain-containing protein</fullName>
    </recommendedName>
</protein>
<dbReference type="PROSITE" id="PS51742">
    <property type="entry name" value="PPC"/>
    <property type="match status" value="1"/>
</dbReference>
<evidence type="ECO:0000256" key="1">
    <source>
        <dbReference type="SAM" id="SignalP"/>
    </source>
</evidence>
<dbReference type="PANTHER" id="PTHR34988:SF1">
    <property type="entry name" value="DNA-BINDING PROTEIN"/>
    <property type="match status" value="1"/>
</dbReference>
<keyword evidence="1" id="KW-0732">Signal</keyword>
<dbReference type="Gene3D" id="3.30.1330.80">
    <property type="entry name" value="Hypothetical protein, similar to alpha- acetolactate decarboxylase, domain 2"/>
    <property type="match status" value="1"/>
</dbReference>
<evidence type="ECO:0000313" key="4">
    <source>
        <dbReference type="Proteomes" id="UP000663865"/>
    </source>
</evidence>
<comment type="caution">
    <text evidence="3">The sequence shown here is derived from an EMBL/GenBank/DDBJ whole genome shotgun (WGS) entry which is preliminary data.</text>
</comment>
<dbReference type="Proteomes" id="UP000663865">
    <property type="component" value="Unassembled WGS sequence"/>
</dbReference>
<reference evidence="3" key="1">
    <citation type="submission" date="2021-02" db="EMBL/GenBank/DDBJ databases">
        <authorList>
            <person name="Nowell W R."/>
        </authorList>
    </citation>
    <scope>NUCLEOTIDE SEQUENCE</scope>
</reference>